<dbReference type="PROSITE" id="PS50850">
    <property type="entry name" value="MFS"/>
    <property type="match status" value="1"/>
</dbReference>
<evidence type="ECO:0000256" key="6">
    <source>
        <dbReference type="ARBA" id="ARBA00022989"/>
    </source>
</evidence>
<evidence type="ECO:0000256" key="1">
    <source>
        <dbReference type="ARBA" id="ARBA00004651"/>
    </source>
</evidence>
<reference evidence="11 13" key="2">
    <citation type="submission" date="2016-10" db="EMBL/GenBank/DDBJ databases">
        <authorList>
            <person name="Varghese N."/>
            <person name="Submissions S."/>
        </authorList>
    </citation>
    <scope>NUCLEOTIDE SEQUENCE [LARGE SCALE GENOMIC DNA]</scope>
    <source>
        <strain evidence="11 13">DSM 21619</strain>
    </source>
</reference>
<evidence type="ECO:0000313" key="13">
    <source>
        <dbReference type="Proteomes" id="UP000199735"/>
    </source>
</evidence>
<dbReference type="PROSITE" id="PS00216">
    <property type="entry name" value="SUGAR_TRANSPORT_1"/>
    <property type="match status" value="1"/>
</dbReference>
<feature type="transmembrane region" description="Helical" evidence="8">
    <location>
        <begin position="252"/>
        <end position="271"/>
    </location>
</feature>
<dbReference type="GO" id="GO:0005886">
    <property type="term" value="C:plasma membrane"/>
    <property type="evidence" value="ECO:0007669"/>
    <property type="project" value="UniProtKB-SubCell"/>
</dbReference>
<dbReference type="Proteomes" id="UP000027980">
    <property type="component" value="Chromosome"/>
</dbReference>
<dbReference type="InterPro" id="IPR020846">
    <property type="entry name" value="MFS_dom"/>
</dbReference>
<keyword evidence="6 8" id="KW-1133">Transmembrane helix</keyword>
<accession>A0AAX2EHQ7</accession>
<dbReference type="EMBL" id="FOCD01000003">
    <property type="protein sequence ID" value="SEN73750.1"/>
    <property type="molecule type" value="Genomic_DNA"/>
</dbReference>
<protein>
    <submittedName>
        <fullName evidence="11">Major Facilitator Superfamily protein</fullName>
    </submittedName>
    <submittedName>
        <fullName evidence="10">Transporter</fullName>
    </submittedName>
</protein>
<comment type="similarity">
    <text evidence="2">Belongs to the major facilitator superfamily. TCR/Tet family.</text>
</comment>
<dbReference type="EMBL" id="CP008876">
    <property type="protein sequence ID" value="AIF65377.1"/>
    <property type="molecule type" value="Genomic_DNA"/>
</dbReference>
<evidence type="ECO:0000256" key="4">
    <source>
        <dbReference type="ARBA" id="ARBA00022475"/>
    </source>
</evidence>
<dbReference type="KEGG" id="tap:GZ22_01025"/>
<dbReference type="CDD" id="cd17329">
    <property type="entry name" value="MFS_MdtH_MDR_like"/>
    <property type="match status" value="1"/>
</dbReference>
<dbReference type="Gene3D" id="1.20.1250.20">
    <property type="entry name" value="MFS general substrate transporter like domains"/>
    <property type="match status" value="2"/>
</dbReference>
<evidence type="ECO:0000313" key="11">
    <source>
        <dbReference type="EMBL" id="SEN73750.1"/>
    </source>
</evidence>
<keyword evidence="5 8" id="KW-0812">Transmembrane</keyword>
<feature type="transmembrane region" description="Helical" evidence="8">
    <location>
        <begin position="213"/>
        <end position="232"/>
    </location>
</feature>
<evidence type="ECO:0000256" key="5">
    <source>
        <dbReference type="ARBA" id="ARBA00022692"/>
    </source>
</evidence>
<name>A0A075LHM1_9BACI</name>
<dbReference type="OrthoDB" id="8952229at2"/>
<dbReference type="AlphaFoldDB" id="A0A075LHM1"/>
<evidence type="ECO:0000313" key="12">
    <source>
        <dbReference type="Proteomes" id="UP000027980"/>
    </source>
</evidence>
<feature type="domain" description="Major facilitator superfamily (MFS) profile" evidence="9">
    <location>
        <begin position="1"/>
        <end position="397"/>
    </location>
</feature>
<proteinExistence type="inferred from homology"/>
<dbReference type="PANTHER" id="PTHR43414:SF1">
    <property type="entry name" value="PEPTIDE PERMEASE"/>
    <property type="match status" value="1"/>
</dbReference>
<feature type="transmembrane region" description="Helical" evidence="8">
    <location>
        <begin position="43"/>
        <end position="65"/>
    </location>
</feature>
<dbReference type="GO" id="GO:0022857">
    <property type="term" value="F:transmembrane transporter activity"/>
    <property type="evidence" value="ECO:0007669"/>
    <property type="project" value="InterPro"/>
</dbReference>
<dbReference type="SUPFAM" id="SSF103473">
    <property type="entry name" value="MFS general substrate transporter"/>
    <property type="match status" value="1"/>
</dbReference>
<dbReference type="InterPro" id="IPR001958">
    <property type="entry name" value="Tet-R_TetA/multi-R_MdtG-like"/>
</dbReference>
<dbReference type="InterPro" id="IPR005829">
    <property type="entry name" value="Sugar_transporter_CS"/>
</dbReference>
<evidence type="ECO:0000256" key="8">
    <source>
        <dbReference type="SAM" id="Phobius"/>
    </source>
</evidence>
<dbReference type="Pfam" id="PF07690">
    <property type="entry name" value="MFS_1"/>
    <property type="match status" value="1"/>
</dbReference>
<keyword evidence="4" id="KW-1003">Cell membrane</keyword>
<evidence type="ECO:0000313" key="10">
    <source>
        <dbReference type="EMBL" id="AIF65377.1"/>
    </source>
</evidence>
<feature type="transmembrane region" description="Helical" evidence="8">
    <location>
        <begin position="341"/>
        <end position="362"/>
    </location>
</feature>
<dbReference type="InterPro" id="IPR011701">
    <property type="entry name" value="MFS"/>
</dbReference>
<dbReference type="HOGENOM" id="CLU_001265_60_0_9"/>
<keyword evidence="3" id="KW-0813">Transport</keyword>
<feature type="transmembrane region" description="Helical" evidence="8">
    <location>
        <begin position="12"/>
        <end position="36"/>
    </location>
</feature>
<dbReference type="Proteomes" id="UP000199735">
    <property type="component" value="Unassembled WGS sequence"/>
</dbReference>
<gene>
    <name evidence="10" type="ORF">GZ22_01025</name>
    <name evidence="11" type="ORF">SAMN04489762_2711</name>
</gene>
<feature type="transmembrane region" description="Helical" evidence="8">
    <location>
        <begin position="278"/>
        <end position="299"/>
    </location>
</feature>
<feature type="transmembrane region" description="Helical" evidence="8">
    <location>
        <begin position="374"/>
        <end position="396"/>
    </location>
</feature>
<dbReference type="InterPro" id="IPR036259">
    <property type="entry name" value="MFS_trans_sf"/>
</dbReference>
<dbReference type="PRINTS" id="PR01035">
    <property type="entry name" value="TCRTETA"/>
</dbReference>
<feature type="transmembrane region" description="Helical" evidence="8">
    <location>
        <begin position="305"/>
        <end position="329"/>
    </location>
</feature>
<dbReference type="RefSeq" id="WP_038557829.1">
    <property type="nucleotide sequence ID" value="NZ_CP008876.1"/>
</dbReference>
<feature type="transmembrane region" description="Helical" evidence="8">
    <location>
        <begin position="140"/>
        <end position="158"/>
    </location>
</feature>
<reference evidence="10 12" key="1">
    <citation type="submission" date="2014-07" db="EMBL/GenBank/DDBJ databases">
        <title>Complete genome sequence of a moderately halophilic bacterium Terribacillus aidingensis MP602, isolated from Cryptomeria fortunei in Tianmu mountain in China.</title>
        <authorList>
            <person name="Wang Y."/>
            <person name="Lu P."/>
            <person name="Zhang L."/>
        </authorList>
    </citation>
    <scope>NUCLEOTIDE SEQUENCE [LARGE SCALE GENOMIC DNA]</scope>
    <source>
        <strain evidence="10 12">MP602</strain>
    </source>
</reference>
<feature type="transmembrane region" description="Helical" evidence="8">
    <location>
        <begin position="77"/>
        <end position="102"/>
    </location>
</feature>
<accession>A0A075LHM1</accession>
<evidence type="ECO:0000259" key="9">
    <source>
        <dbReference type="PROSITE" id="PS50850"/>
    </source>
</evidence>
<organism evidence="10 12">
    <name type="scientific">Terribacillus saccharophilus</name>
    <dbReference type="NCBI Taxonomy" id="361277"/>
    <lineage>
        <taxon>Bacteria</taxon>
        <taxon>Bacillati</taxon>
        <taxon>Bacillota</taxon>
        <taxon>Bacilli</taxon>
        <taxon>Bacillales</taxon>
        <taxon>Bacillaceae</taxon>
        <taxon>Terribacillus</taxon>
    </lineage>
</organism>
<feature type="transmembrane region" description="Helical" evidence="8">
    <location>
        <begin position="164"/>
        <end position="185"/>
    </location>
</feature>
<sequence>MHVLRTLHPYSWTIIIGTVFGRMATSMSIPFLAIYLTQEKGASAGFTGLIIAISSLVGILSSFYGGYFSDRFGRKKIISISIFGWCGVFVGFALADAIWVFFVMNALNGLCRSLFEPTSKALLSDVTDQKNRLLVFNMRYTAINIGVVFGPLLGLYLGSASSTAPFLIAALVYFAYGLVLIFQFLRVKVEETAAAGANRISVREAFNVTRKDTLFMFLLIGVTISVFGYSHFSATLPQFFAATPSIEDGARLFSMMLTLNALTVLIVQYPIVAIAKKYSLVLSLMLGNVLIALSLLSMAFLHEVIWIAAAVILFTVGEVLLFSMSDMFIDEIANPDMKGTYFGAMGFTGFGSVAGPLIGGMLLDHFGAVHPIPIFTIIAFLVIIGAPFLFQVWVMLKGKEQNLKPVLKKEHVR</sequence>
<evidence type="ECO:0000256" key="2">
    <source>
        <dbReference type="ARBA" id="ARBA00007520"/>
    </source>
</evidence>
<evidence type="ECO:0000256" key="3">
    <source>
        <dbReference type="ARBA" id="ARBA00022448"/>
    </source>
</evidence>
<evidence type="ECO:0000256" key="7">
    <source>
        <dbReference type="ARBA" id="ARBA00023136"/>
    </source>
</evidence>
<dbReference type="PANTHER" id="PTHR43414">
    <property type="entry name" value="MULTIDRUG RESISTANCE PROTEIN MDTG"/>
    <property type="match status" value="1"/>
</dbReference>
<comment type="subcellular location">
    <subcellularLocation>
        <location evidence="1">Cell membrane</location>
        <topology evidence="1">Multi-pass membrane protein</topology>
    </subcellularLocation>
</comment>
<dbReference type="GeneID" id="34222502"/>
<keyword evidence="7 8" id="KW-0472">Membrane</keyword>